<evidence type="ECO:0000313" key="2">
    <source>
        <dbReference type="EMBL" id="KAK4217183.1"/>
    </source>
</evidence>
<protein>
    <submittedName>
        <fullName evidence="2">Uncharacterized protein</fullName>
    </submittedName>
</protein>
<accession>A0AAN6YEU2</accession>
<keyword evidence="3" id="KW-1185">Reference proteome</keyword>
<dbReference type="EMBL" id="MU858061">
    <property type="protein sequence ID" value="KAK4217183.1"/>
    <property type="molecule type" value="Genomic_DNA"/>
</dbReference>
<evidence type="ECO:0000256" key="1">
    <source>
        <dbReference type="SAM" id="MobiDB-lite"/>
    </source>
</evidence>
<proteinExistence type="predicted"/>
<dbReference type="Proteomes" id="UP001301769">
    <property type="component" value="Unassembled WGS sequence"/>
</dbReference>
<dbReference type="AlphaFoldDB" id="A0AAN6YEU2"/>
<sequence>LEDPEALIDTEKEPVAPGPQPSTPPDEFDDEGLVSFYTPRKGRDILDQLEEAQRQQRVVARKAAKALDQALTENAALCTQVAQLSRDLKAFEPHTRKKVKESPNDVFPRIEDIIAAKNASQEPPKKRRATRANVDATVVQQAEQELIHGLEVIREAEEG</sequence>
<reference evidence="2" key="2">
    <citation type="submission" date="2023-05" db="EMBL/GenBank/DDBJ databases">
        <authorList>
            <consortium name="Lawrence Berkeley National Laboratory"/>
            <person name="Steindorff A."/>
            <person name="Hensen N."/>
            <person name="Bonometti L."/>
            <person name="Westerberg I."/>
            <person name="Brannstrom I.O."/>
            <person name="Guillou S."/>
            <person name="Cros-Aarteil S."/>
            <person name="Calhoun S."/>
            <person name="Haridas S."/>
            <person name="Kuo A."/>
            <person name="Mondo S."/>
            <person name="Pangilinan J."/>
            <person name="Riley R."/>
            <person name="Labutti K."/>
            <person name="Andreopoulos B."/>
            <person name="Lipzen A."/>
            <person name="Chen C."/>
            <person name="Yanf M."/>
            <person name="Daum C."/>
            <person name="Ng V."/>
            <person name="Clum A."/>
            <person name="Ohm R."/>
            <person name="Martin F."/>
            <person name="Silar P."/>
            <person name="Natvig D."/>
            <person name="Lalanne C."/>
            <person name="Gautier V."/>
            <person name="Ament-Velasquez S.L."/>
            <person name="Kruys A."/>
            <person name="Hutchinson M.I."/>
            <person name="Powell A.J."/>
            <person name="Barry K."/>
            <person name="Miller A.N."/>
            <person name="Grigoriev I.V."/>
            <person name="Debuchy R."/>
            <person name="Gladieux P."/>
            <person name="Thoren M.H."/>
            <person name="Johannesson H."/>
        </authorList>
    </citation>
    <scope>NUCLEOTIDE SEQUENCE</scope>
    <source>
        <strain evidence="2">PSN293</strain>
    </source>
</reference>
<reference evidence="2" key="1">
    <citation type="journal article" date="2023" name="Mol. Phylogenet. Evol.">
        <title>Genome-scale phylogeny and comparative genomics of the fungal order Sordariales.</title>
        <authorList>
            <person name="Hensen N."/>
            <person name="Bonometti L."/>
            <person name="Westerberg I."/>
            <person name="Brannstrom I.O."/>
            <person name="Guillou S."/>
            <person name="Cros-Aarteil S."/>
            <person name="Calhoun S."/>
            <person name="Haridas S."/>
            <person name="Kuo A."/>
            <person name="Mondo S."/>
            <person name="Pangilinan J."/>
            <person name="Riley R."/>
            <person name="LaButti K."/>
            <person name="Andreopoulos B."/>
            <person name="Lipzen A."/>
            <person name="Chen C."/>
            <person name="Yan M."/>
            <person name="Daum C."/>
            <person name="Ng V."/>
            <person name="Clum A."/>
            <person name="Steindorff A."/>
            <person name="Ohm R.A."/>
            <person name="Martin F."/>
            <person name="Silar P."/>
            <person name="Natvig D.O."/>
            <person name="Lalanne C."/>
            <person name="Gautier V."/>
            <person name="Ament-Velasquez S.L."/>
            <person name="Kruys A."/>
            <person name="Hutchinson M.I."/>
            <person name="Powell A.J."/>
            <person name="Barry K."/>
            <person name="Miller A.N."/>
            <person name="Grigoriev I.V."/>
            <person name="Debuchy R."/>
            <person name="Gladieux P."/>
            <person name="Hiltunen Thoren M."/>
            <person name="Johannesson H."/>
        </authorList>
    </citation>
    <scope>NUCLEOTIDE SEQUENCE</scope>
    <source>
        <strain evidence="2">PSN293</strain>
    </source>
</reference>
<organism evidence="2 3">
    <name type="scientific">Rhypophila decipiens</name>
    <dbReference type="NCBI Taxonomy" id="261697"/>
    <lineage>
        <taxon>Eukaryota</taxon>
        <taxon>Fungi</taxon>
        <taxon>Dikarya</taxon>
        <taxon>Ascomycota</taxon>
        <taxon>Pezizomycotina</taxon>
        <taxon>Sordariomycetes</taxon>
        <taxon>Sordariomycetidae</taxon>
        <taxon>Sordariales</taxon>
        <taxon>Naviculisporaceae</taxon>
        <taxon>Rhypophila</taxon>
    </lineage>
</organism>
<evidence type="ECO:0000313" key="3">
    <source>
        <dbReference type="Proteomes" id="UP001301769"/>
    </source>
</evidence>
<feature type="non-terminal residue" evidence="2">
    <location>
        <position position="1"/>
    </location>
</feature>
<feature type="region of interest" description="Disordered" evidence="1">
    <location>
        <begin position="1"/>
        <end position="31"/>
    </location>
</feature>
<name>A0AAN6YEU2_9PEZI</name>
<comment type="caution">
    <text evidence="2">The sequence shown here is derived from an EMBL/GenBank/DDBJ whole genome shotgun (WGS) entry which is preliminary data.</text>
</comment>
<gene>
    <name evidence="2" type="ORF">QBC37DRAFT_384625</name>
</gene>